<dbReference type="EMBL" id="GGEC01000319">
    <property type="protein sequence ID" value="MBW80802.1"/>
    <property type="molecule type" value="Transcribed_RNA"/>
</dbReference>
<proteinExistence type="predicted"/>
<dbReference type="AlphaFoldDB" id="A0A2P2IHW3"/>
<evidence type="ECO:0000313" key="1">
    <source>
        <dbReference type="EMBL" id="MBW80802.1"/>
    </source>
</evidence>
<reference evidence="1" key="1">
    <citation type="submission" date="2018-02" db="EMBL/GenBank/DDBJ databases">
        <title>Rhizophora mucronata_Transcriptome.</title>
        <authorList>
            <person name="Meera S.P."/>
            <person name="Sreeshan A."/>
            <person name="Augustine A."/>
        </authorList>
    </citation>
    <scope>NUCLEOTIDE SEQUENCE</scope>
    <source>
        <tissue evidence="1">Leaf</tissue>
    </source>
</reference>
<sequence>MYAVHHVSIFEAFEIEIESSFTIAHMLLLSRLKKALLALHFPV</sequence>
<name>A0A2P2IHW3_RHIMU</name>
<organism evidence="1">
    <name type="scientific">Rhizophora mucronata</name>
    <name type="common">Asiatic mangrove</name>
    <dbReference type="NCBI Taxonomy" id="61149"/>
    <lineage>
        <taxon>Eukaryota</taxon>
        <taxon>Viridiplantae</taxon>
        <taxon>Streptophyta</taxon>
        <taxon>Embryophyta</taxon>
        <taxon>Tracheophyta</taxon>
        <taxon>Spermatophyta</taxon>
        <taxon>Magnoliopsida</taxon>
        <taxon>eudicotyledons</taxon>
        <taxon>Gunneridae</taxon>
        <taxon>Pentapetalae</taxon>
        <taxon>rosids</taxon>
        <taxon>fabids</taxon>
        <taxon>Malpighiales</taxon>
        <taxon>Rhizophoraceae</taxon>
        <taxon>Rhizophora</taxon>
    </lineage>
</organism>
<protein>
    <submittedName>
        <fullName evidence="1">Uncharacterized protein</fullName>
    </submittedName>
</protein>
<accession>A0A2P2IHW3</accession>